<feature type="domain" description="Blue (type 1) copper" evidence="4">
    <location>
        <begin position="67"/>
        <end position="156"/>
    </location>
</feature>
<accession>A0ABD6BGE2</accession>
<feature type="region of interest" description="Disordered" evidence="3">
    <location>
        <begin position="191"/>
        <end position="233"/>
    </location>
</feature>
<feature type="compositionally biased region" description="Basic and acidic residues" evidence="3">
    <location>
        <begin position="204"/>
        <end position="233"/>
    </location>
</feature>
<feature type="compositionally biased region" description="Basic and acidic residues" evidence="3">
    <location>
        <begin position="50"/>
        <end position="65"/>
    </location>
</feature>
<proteinExistence type="predicted"/>
<comment type="caution">
    <text evidence="5">The sequence shown here is derived from an EMBL/GenBank/DDBJ whole genome shotgun (WGS) entry which is preliminary data.</text>
</comment>
<dbReference type="Pfam" id="PF00127">
    <property type="entry name" value="Copper-bind"/>
    <property type="match status" value="1"/>
</dbReference>
<name>A0ABD6BGE2_9EURY</name>
<evidence type="ECO:0000256" key="3">
    <source>
        <dbReference type="SAM" id="MobiDB-lite"/>
    </source>
</evidence>
<dbReference type="InterPro" id="IPR008972">
    <property type="entry name" value="Cupredoxin"/>
</dbReference>
<feature type="region of interest" description="Disordered" evidence="3">
    <location>
        <begin position="32"/>
        <end position="65"/>
    </location>
</feature>
<evidence type="ECO:0000256" key="1">
    <source>
        <dbReference type="ARBA" id="ARBA00022723"/>
    </source>
</evidence>
<reference evidence="5 6" key="1">
    <citation type="journal article" date="2019" name="Int. J. Syst. Evol. Microbiol.">
        <title>The Global Catalogue of Microorganisms (GCM) 10K type strain sequencing project: providing services to taxonomists for standard genome sequencing and annotation.</title>
        <authorList>
            <consortium name="The Broad Institute Genomics Platform"/>
            <consortium name="The Broad Institute Genome Sequencing Center for Infectious Disease"/>
            <person name="Wu L."/>
            <person name="Ma J."/>
        </authorList>
    </citation>
    <scope>NUCLEOTIDE SEQUENCE [LARGE SCALE GENOMIC DNA]</scope>
    <source>
        <strain evidence="5 6">CGMCC 1.12230</strain>
    </source>
</reference>
<dbReference type="SUPFAM" id="SSF49503">
    <property type="entry name" value="Cupredoxins"/>
    <property type="match status" value="1"/>
</dbReference>
<evidence type="ECO:0000256" key="2">
    <source>
        <dbReference type="ARBA" id="ARBA00023008"/>
    </source>
</evidence>
<keyword evidence="1" id="KW-0479">Metal-binding</keyword>
<dbReference type="GO" id="GO:0046872">
    <property type="term" value="F:metal ion binding"/>
    <property type="evidence" value="ECO:0007669"/>
    <property type="project" value="UniProtKB-KW"/>
</dbReference>
<keyword evidence="2" id="KW-0186">Copper</keyword>
<organism evidence="5 6">
    <name type="scientific">Haloarchaeobius amylolyticus</name>
    <dbReference type="NCBI Taxonomy" id="1198296"/>
    <lineage>
        <taxon>Archaea</taxon>
        <taxon>Methanobacteriati</taxon>
        <taxon>Methanobacteriota</taxon>
        <taxon>Stenosarchaea group</taxon>
        <taxon>Halobacteria</taxon>
        <taxon>Halobacteriales</taxon>
        <taxon>Halorubellaceae</taxon>
        <taxon>Haloarchaeobius</taxon>
    </lineage>
</organism>
<dbReference type="RefSeq" id="WP_390287405.1">
    <property type="nucleotide sequence ID" value="NZ_JBHUDI010000006.1"/>
</dbReference>
<dbReference type="InterPro" id="IPR000923">
    <property type="entry name" value="BlueCu_1"/>
</dbReference>
<dbReference type="EMBL" id="JBHUDI010000006">
    <property type="protein sequence ID" value="MFD1564138.1"/>
    <property type="molecule type" value="Genomic_DNA"/>
</dbReference>
<protein>
    <submittedName>
        <fullName evidence="5">Plastocyanin/azurin family copper-binding protein</fullName>
    </submittedName>
</protein>
<evidence type="ECO:0000259" key="4">
    <source>
        <dbReference type="Pfam" id="PF00127"/>
    </source>
</evidence>
<evidence type="ECO:0000313" key="5">
    <source>
        <dbReference type="EMBL" id="MFD1564138.1"/>
    </source>
</evidence>
<dbReference type="PROSITE" id="PS51318">
    <property type="entry name" value="TAT"/>
    <property type="match status" value="1"/>
</dbReference>
<evidence type="ECO:0000313" key="6">
    <source>
        <dbReference type="Proteomes" id="UP001597076"/>
    </source>
</evidence>
<dbReference type="InterPro" id="IPR006311">
    <property type="entry name" value="TAT_signal"/>
</dbReference>
<dbReference type="Gene3D" id="2.60.40.420">
    <property type="entry name" value="Cupredoxins - blue copper proteins"/>
    <property type="match status" value="1"/>
</dbReference>
<keyword evidence="6" id="KW-1185">Reference proteome</keyword>
<dbReference type="Proteomes" id="UP001597076">
    <property type="component" value="Unassembled WGS sequence"/>
</dbReference>
<gene>
    <name evidence="5" type="ORF">ACFR99_11315</name>
</gene>
<sequence>MADTTPTRRRVLAVGAIAAGLAGCLDGGNFQPTGATDDGSSEDDAGSNGDHGHDTDHDLGHPEPHVDVAMESADDAHHFVPHVVHVETGGTVTWTLESGAHDTVAYHPDNADLLPSAAERRIPGGVRPWASDLYRTAGETFERSFEAAGIYDYVCTVVEHGHGPERGQGPYGHHRTHESTGMVGRVIVGWPDLDPDDQPALRSPADRLPDAARHELEGFNDRTRTLLEDGDEH</sequence>
<dbReference type="AlphaFoldDB" id="A0ABD6BGE2"/>